<dbReference type="AlphaFoldDB" id="A0A815KME9"/>
<proteinExistence type="predicted"/>
<sequence length="134" mass="15875">MWMDEMIRQMDNSLKRCDVSGVDLLMNNHQSLKVEIDVRQENFTMCINLVGEHENHTGNPRCEATRKYYEQLRQESEQNQTNPHNILIQINIGVPDEVRIQLSSNHHLKRNIRRWRQENTTEPTPTNINFPVIP</sequence>
<dbReference type="Gene3D" id="1.20.58.60">
    <property type="match status" value="1"/>
</dbReference>
<gene>
    <name evidence="1" type="ORF">SEV965_LOCUS31277</name>
</gene>
<evidence type="ECO:0000313" key="2">
    <source>
        <dbReference type="Proteomes" id="UP000663889"/>
    </source>
</evidence>
<evidence type="ECO:0000313" key="1">
    <source>
        <dbReference type="EMBL" id="CAF1397702.1"/>
    </source>
</evidence>
<comment type="caution">
    <text evidence="1">The sequence shown here is derived from an EMBL/GenBank/DDBJ whole genome shotgun (WGS) entry which is preliminary data.</text>
</comment>
<protein>
    <submittedName>
        <fullName evidence="1">Uncharacterized protein</fullName>
    </submittedName>
</protein>
<dbReference type="EMBL" id="CAJNOU010003567">
    <property type="protein sequence ID" value="CAF1397702.1"/>
    <property type="molecule type" value="Genomic_DNA"/>
</dbReference>
<accession>A0A815KME9</accession>
<name>A0A815KME9_9BILA</name>
<dbReference type="Proteomes" id="UP000663889">
    <property type="component" value="Unassembled WGS sequence"/>
</dbReference>
<dbReference type="SUPFAM" id="SSF46966">
    <property type="entry name" value="Spectrin repeat"/>
    <property type="match status" value="1"/>
</dbReference>
<organism evidence="1 2">
    <name type="scientific">Rotaria sordida</name>
    <dbReference type="NCBI Taxonomy" id="392033"/>
    <lineage>
        <taxon>Eukaryota</taxon>
        <taxon>Metazoa</taxon>
        <taxon>Spiralia</taxon>
        <taxon>Gnathifera</taxon>
        <taxon>Rotifera</taxon>
        <taxon>Eurotatoria</taxon>
        <taxon>Bdelloidea</taxon>
        <taxon>Philodinida</taxon>
        <taxon>Philodinidae</taxon>
        <taxon>Rotaria</taxon>
    </lineage>
</organism>
<reference evidence="1" key="1">
    <citation type="submission" date="2021-02" db="EMBL/GenBank/DDBJ databases">
        <authorList>
            <person name="Nowell W R."/>
        </authorList>
    </citation>
    <scope>NUCLEOTIDE SEQUENCE</scope>
</reference>